<organism evidence="1 2">
    <name type="scientific">Candidatus Mycoplasma haematohominis</name>
    <dbReference type="NCBI Taxonomy" id="1494318"/>
    <lineage>
        <taxon>Bacteria</taxon>
        <taxon>Bacillati</taxon>
        <taxon>Mycoplasmatota</taxon>
        <taxon>Mollicutes</taxon>
        <taxon>Mycoplasmataceae</taxon>
        <taxon>Mycoplasma</taxon>
    </lineage>
</organism>
<proteinExistence type="predicted"/>
<dbReference type="Proteomes" id="UP000324831">
    <property type="component" value="Unassembled WGS sequence"/>
</dbReference>
<dbReference type="AlphaFoldDB" id="A0A478FQE9"/>
<comment type="caution">
    <text evidence="1">The sequence shown here is derived from an EMBL/GenBank/DDBJ whole genome shotgun (WGS) entry which is preliminary data.</text>
</comment>
<dbReference type="EMBL" id="BIMN01000001">
    <property type="protein sequence ID" value="GCE63134.1"/>
    <property type="molecule type" value="Genomic_DNA"/>
</dbReference>
<accession>A0A478FQE9</accession>
<gene>
    <name evidence="1" type="ORF">MHSWG343_01120</name>
</gene>
<sequence>MDELTSVLGVATVKRTEAQGRAQVKVTSEGGKRSRRELLIELRWLVQSVKKALKSGIWLGTQDANRLLDEFIKADDETINFQQLEDWWKNLEGCAKSWNAGSGCKKQDKKLD</sequence>
<name>A0A478FQE9_9MOLU</name>
<reference evidence="1 2" key="1">
    <citation type="submission" date="2019-01" db="EMBL/GenBank/DDBJ databases">
        <title>Draft genome sequences of Candidatus Mycoplasma haemohominis SWG34-3 identified from a patient with pyrexia, anemia and liver dysfunction.</title>
        <authorList>
            <person name="Sekizuka T."/>
            <person name="Hattori N."/>
            <person name="Katano H."/>
            <person name="Takuma T."/>
            <person name="Ito T."/>
            <person name="Arai N."/>
            <person name="Yanai R."/>
            <person name="Ishii S."/>
            <person name="Miura Y."/>
            <person name="Tokunaga T."/>
            <person name="Watanabe H."/>
            <person name="Nomura N."/>
            <person name="Eguchi J."/>
            <person name="Arai T."/>
            <person name="Hasegawa H."/>
            <person name="Nakamaki T."/>
            <person name="Wakita T."/>
            <person name="Niki Y."/>
            <person name="Kuroda M."/>
        </authorList>
    </citation>
    <scope>NUCLEOTIDE SEQUENCE [LARGE SCALE GENOMIC DNA]</scope>
    <source>
        <strain evidence="1">SWG34-3</strain>
    </source>
</reference>
<protein>
    <submittedName>
        <fullName evidence="1">Uncharacterized protein</fullName>
    </submittedName>
</protein>
<evidence type="ECO:0000313" key="2">
    <source>
        <dbReference type="Proteomes" id="UP000324831"/>
    </source>
</evidence>
<evidence type="ECO:0000313" key="1">
    <source>
        <dbReference type="EMBL" id="GCE63134.1"/>
    </source>
</evidence>
<dbReference type="RefSeq" id="WP_216082720.1">
    <property type="nucleotide sequence ID" value="NZ_CACTIB010000004.1"/>
</dbReference>